<dbReference type="Proteomes" id="UP000196125">
    <property type="component" value="Unassembled WGS sequence"/>
</dbReference>
<dbReference type="EC" id="3.1.1.-" evidence="3"/>
<organism evidence="6 7">
    <name type="scientific">Vibrio mangrovi</name>
    <dbReference type="NCBI Taxonomy" id="474394"/>
    <lineage>
        <taxon>Bacteria</taxon>
        <taxon>Pseudomonadati</taxon>
        <taxon>Pseudomonadota</taxon>
        <taxon>Gammaproteobacteria</taxon>
        <taxon>Vibrionales</taxon>
        <taxon>Vibrionaceae</taxon>
        <taxon>Vibrio</taxon>
    </lineage>
</organism>
<reference evidence="6 7" key="1">
    <citation type="submission" date="2017-05" db="EMBL/GenBank/DDBJ databases">
        <authorList>
            <person name="Song R."/>
            <person name="Chenine A.L."/>
            <person name="Ruprecht R.M."/>
        </authorList>
    </citation>
    <scope>NUCLEOTIDE SEQUENCE [LARGE SCALE GENOMIC DNA]</scope>
    <source>
        <strain evidence="6 7">CECT 7927</strain>
    </source>
</reference>
<dbReference type="InterPro" id="IPR050309">
    <property type="entry name" value="Type-B_Carboxylest/Lipase"/>
</dbReference>
<dbReference type="PROSITE" id="PS00122">
    <property type="entry name" value="CARBOXYLESTERASE_B_1"/>
    <property type="match status" value="1"/>
</dbReference>
<feature type="domain" description="Carboxylesterase type B" evidence="4">
    <location>
        <begin position="28"/>
        <end position="509"/>
    </location>
</feature>
<sequence length="532" mass="58064">MKKNRIYALVLTVLGVSCNVYSGVKTGDTIVETNNGLVQGVQSGEVISYKGIPYAQPPVGNLRWRAPQPIESWDGVFQANDYGHDCLEVPFPSDLTTSDNEMSENCLYLNVWKPAQPSRTLRPVIVWIHGGGFVNGSSSEPAYNIRAFARQGIVGVSFNYRLGRFGFFAHPALSNAQEDPTLGNYGFMDQIAALNWVKENVAQFGGDPNQVTVVGESAGGLSIHALLTSPLAGHLFDRAIIQSGAGRVNFSNNYLSKTNEKGDISAEEVGVLFAEKEGISGEGPDALQALRALPAEEILGNLNLLTLGSDPTYSGPMIDGKVVTAHPEDFYSAGQGLSVPLLVGATTLELPIMSFFDTIPQTKEEALSLFGPVRSEIARWIYGVTDETAPMELVQDIARDAGMVEPARFVMREADKQGQTIYGYRFGYVNDAQKATAEGAAHASDIAYAFNTVKAVYKDKLTESDQAMADMVHQYWVNFVRYGNPNGAGLPYWSRYHGWADNLMMFSNDGVNQSGMVRDPWQLRLDLIESIQ</sequence>
<evidence type="ECO:0000313" key="5">
    <source>
        <dbReference type="EMBL" id="MDW6004949.1"/>
    </source>
</evidence>
<dbReference type="EMBL" id="FXXI01000006">
    <property type="protein sequence ID" value="SMS01713.1"/>
    <property type="molecule type" value="Genomic_DNA"/>
</dbReference>
<feature type="chain" id="PRO_5011835388" description="Carboxylic ester hydrolase" evidence="3">
    <location>
        <begin position="23"/>
        <end position="532"/>
    </location>
</feature>
<comment type="similarity">
    <text evidence="1 3">Belongs to the type-B carboxylesterase/lipase family.</text>
</comment>
<reference evidence="5 8" key="2">
    <citation type="submission" date="2023-11" db="EMBL/GenBank/DDBJ databases">
        <title>Plant-associative lifestyle of Vibrio porteresiae and its evolutionary dynamics.</title>
        <authorList>
            <person name="Rameshkumar N."/>
            <person name="Kirti K."/>
        </authorList>
    </citation>
    <scope>NUCLEOTIDE SEQUENCE [LARGE SCALE GENOMIC DNA]</scope>
    <source>
        <strain evidence="5 8">MSSRF38</strain>
    </source>
</reference>
<proteinExistence type="inferred from homology"/>
<evidence type="ECO:0000313" key="6">
    <source>
        <dbReference type="EMBL" id="SMS01713.1"/>
    </source>
</evidence>
<dbReference type="OrthoDB" id="9775851at2"/>
<keyword evidence="2 3" id="KW-0378">Hydrolase</keyword>
<protein>
    <recommendedName>
        <fullName evidence="3">Carboxylic ester hydrolase</fullName>
        <ecNumber evidence="3">3.1.1.-</ecNumber>
    </recommendedName>
</protein>
<dbReference type="Pfam" id="PF00135">
    <property type="entry name" value="COesterase"/>
    <property type="match status" value="1"/>
</dbReference>
<dbReference type="AlphaFoldDB" id="A0A1Y6J0A6"/>
<evidence type="ECO:0000256" key="2">
    <source>
        <dbReference type="ARBA" id="ARBA00022801"/>
    </source>
</evidence>
<evidence type="ECO:0000313" key="8">
    <source>
        <dbReference type="Proteomes" id="UP001283366"/>
    </source>
</evidence>
<dbReference type="Proteomes" id="UP001283366">
    <property type="component" value="Unassembled WGS sequence"/>
</dbReference>
<keyword evidence="3" id="KW-0732">Signal</keyword>
<keyword evidence="8" id="KW-1185">Reference proteome</keyword>
<dbReference type="GO" id="GO:0016787">
    <property type="term" value="F:hydrolase activity"/>
    <property type="evidence" value="ECO:0007669"/>
    <property type="project" value="UniProtKB-KW"/>
</dbReference>
<feature type="signal peptide" evidence="3">
    <location>
        <begin position="1"/>
        <end position="22"/>
    </location>
</feature>
<evidence type="ECO:0000313" key="7">
    <source>
        <dbReference type="Proteomes" id="UP000196125"/>
    </source>
</evidence>
<dbReference type="EMBL" id="JAWRCO010000002">
    <property type="protein sequence ID" value="MDW6004949.1"/>
    <property type="molecule type" value="Genomic_DNA"/>
</dbReference>
<dbReference type="RefSeq" id="WP_087481744.1">
    <property type="nucleotide sequence ID" value="NZ_AP024884.1"/>
</dbReference>
<name>A0A1Y6J0A6_9VIBR</name>
<dbReference type="Gene3D" id="3.40.50.1820">
    <property type="entry name" value="alpha/beta hydrolase"/>
    <property type="match status" value="1"/>
</dbReference>
<dbReference type="InterPro" id="IPR002018">
    <property type="entry name" value="CarbesteraseB"/>
</dbReference>
<dbReference type="PROSITE" id="PS51257">
    <property type="entry name" value="PROKAR_LIPOPROTEIN"/>
    <property type="match status" value="1"/>
</dbReference>
<dbReference type="SUPFAM" id="SSF53474">
    <property type="entry name" value="alpha/beta-Hydrolases"/>
    <property type="match status" value="1"/>
</dbReference>
<evidence type="ECO:0000256" key="3">
    <source>
        <dbReference type="RuleBase" id="RU361235"/>
    </source>
</evidence>
<gene>
    <name evidence="6" type="primary">pnbA_4</name>
    <name evidence="5" type="ORF">SBX37_18985</name>
    <name evidence="6" type="ORF">VIM7927_03018</name>
</gene>
<evidence type="ECO:0000259" key="4">
    <source>
        <dbReference type="Pfam" id="PF00135"/>
    </source>
</evidence>
<evidence type="ECO:0000256" key="1">
    <source>
        <dbReference type="ARBA" id="ARBA00005964"/>
    </source>
</evidence>
<dbReference type="InterPro" id="IPR019826">
    <property type="entry name" value="Carboxylesterase_B_AS"/>
</dbReference>
<accession>A0A1Y6J0A6</accession>
<dbReference type="InterPro" id="IPR029058">
    <property type="entry name" value="AB_hydrolase_fold"/>
</dbReference>
<dbReference type="PANTHER" id="PTHR11559">
    <property type="entry name" value="CARBOXYLESTERASE"/>
    <property type="match status" value="1"/>
</dbReference>